<protein>
    <recommendedName>
        <fullName evidence="3">Neutral/alkaline non-lysosomal ceramidase N-terminal domain-containing protein</fullName>
    </recommendedName>
</protein>
<accession>A0A5C4T891</accession>
<dbReference type="RefSeq" id="WP_139603644.1">
    <property type="nucleotide sequence ID" value="NZ_VDCQ01000025.1"/>
</dbReference>
<proteinExistence type="predicted"/>
<evidence type="ECO:0000313" key="2">
    <source>
        <dbReference type="Proteomes" id="UP000307943"/>
    </source>
</evidence>
<comment type="caution">
    <text evidence="1">The sequence shown here is derived from an EMBL/GenBank/DDBJ whole genome shotgun (WGS) entry which is preliminary data.</text>
</comment>
<organism evidence="1 2">
    <name type="scientific">Paenibacillus hemerocallicola</name>
    <dbReference type="NCBI Taxonomy" id="1172614"/>
    <lineage>
        <taxon>Bacteria</taxon>
        <taxon>Bacillati</taxon>
        <taxon>Bacillota</taxon>
        <taxon>Bacilli</taxon>
        <taxon>Bacillales</taxon>
        <taxon>Paenibacillaceae</taxon>
        <taxon>Paenibacillus</taxon>
    </lineage>
</organism>
<sequence>MNKRAEQSGGYAAIPGSAGVERETARFAYDAETGSSLRIGWAEADITPSEPVLLAGQFHARLSEGVADPLQATAWAIDSGADHAVFVACDTISVSAELRDAVRDRLRGQAAGLDPLRVILHATHSHTAPEIRPNSSQAAHASGGASGVGLDAMPVAAYVEFAAERIAKAVAKAWTDRAEGAFAYGAGQAVVGRNRRWVNDRGQSIMYGLQPGVADTFRQIEGYEDHSVNVLSTYNTEGELSGIVVNVACPAQVGEQGYAISADFWHETRQELRRRLGERLFVLPQCSAAGDQSPRSLYGKEAELRMRELHGRTERMEIARRIANAVEETVSVIGAAAHTRAVLRHRAAFEELPANLLDESARLEATNESARWRTEFDAELDKLEQRPELRESPGWYRAATNAYGRMSWHRDVLSRWERQREGASGEKAELHVVRLGDLVFATNPYELYIDFGSQIKVRSPAVQTFLVQLAGAGTYVPSPRSVLGGGYGAVPASNPVGPEGGQKLADATVSIIRSLWEEQEG</sequence>
<gene>
    <name evidence="1" type="ORF">FE784_18135</name>
</gene>
<dbReference type="OrthoDB" id="2563594at2"/>
<evidence type="ECO:0008006" key="3">
    <source>
        <dbReference type="Google" id="ProtNLM"/>
    </source>
</evidence>
<evidence type="ECO:0000313" key="1">
    <source>
        <dbReference type="EMBL" id="TNJ64770.1"/>
    </source>
</evidence>
<reference evidence="1 2" key="1">
    <citation type="submission" date="2019-05" db="EMBL/GenBank/DDBJ databases">
        <title>We sequenced the genome of Paenibacillus hemerocallicola KCTC 33185 for further insight into its adaptation and study the phylogeny of Paenibacillus.</title>
        <authorList>
            <person name="Narsing Rao M.P."/>
        </authorList>
    </citation>
    <scope>NUCLEOTIDE SEQUENCE [LARGE SCALE GENOMIC DNA]</scope>
    <source>
        <strain evidence="1 2">KCTC 33185</strain>
    </source>
</reference>
<dbReference type="AlphaFoldDB" id="A0A5C4T891"/>
<keyword evidence="2" id="KW-1185">Reference proteome</keyword>
<name>A0A5C4T891_9BACL</name>
<dbReference type="EMBL" id="VDCQ01000025">
    <property type="protein sequence ID" value="TNJ64770.1"/>
    <property type="molecule type" value="Genomic_DNA"/>
</dbReference>
<dbReference type="Proteomes" id="UP000307943">
    <property type="component" value="Unassembled WGS sequence"/>
</dbReference>